<protein>
    <submittedName>
        <fullName evidence="1">Uncharacterized protein</fullName>
    </submittedName>
</protein>
<name>A0ACC2MXM6_PERAE</name>
<sequence>MARLVHISQGKKFNLFLNTSFLFLLSFFLTTHIHPTTPHLLQQSPRPISKKPLFTPSRLPHDSTDGCIGLHRCKDNKAKCAFVRSNSSCRPKGYIDYLQIFYCTCGQHPVLGYSILVLWLILLFYLLGNTAAYYFCSSLENLSRILKLSPTIAGVTLLALGNGASDVFSSIVSFLGPGASDIGFNSILGGAFFVSSGVVGIISISVSSRRISVDKASFVRDVCFFLLTISCLLVILIVGRINIWGAIGFASLYVVYVSIVSTTHFCRRKDKLVSQFGIDHLLPISNGSPSDELAQFAQFSELGEPLLGSINKEGLALKANEALENDDERSKISCCCFNSSVLYYLGWILYILELPLYLPRRLTIPVVCEERWSKPFAVISVTLAPTLLTALWCSQKGDLGFKASLIIYICGGLVGIVSGIVAFVTTDQFTPPKRFLFPWLAGGFLMSVIWTYITAEELVALLLALGNIIGISPSIIGLTVLAWGNSVGDLIANAAMAINGGSDGAQIAISGCYAGPIFNTLVGLGLSFVISSWHVYPSSYVVPVDASLYQTLGFLVGGLLWALMILPRKDMKLNKILGGGLLAIYLCFLSVRAAYTVGLVQHRMFLG</sequence>
<comment type="caution">
    <text evidence="1">The sequence shown here is derived from an EMBL/GenBank/DDBJ whole genome shotgun (WGS) entry which is preliminary data.</text>
</comment>
<evidence type="ECO:0000313" key="1">
    <source>
        <dbReference type="EMBL" id="KAJ8649682.1"/>
    </source>
</evidence>
<dbReference type="EMBL" id="CM056809">
    <property type="protein sequence ID" value="KAJ8649682.1"/>
    <property type="molecule type" value="Genomic_DNA"/>
</dbReference>
<proteinExistence type="predicted"/>
<dbReference type="Proteomes" id="UP001234297">
    <property type="component" value="Chromosome 1"/>
</dbReference>
<gene>
    <name evidence="1" type="ORF">MRB53_002705</name>
</gene>
<keyword evidence="2" id="KW-1185">Reference proteome</keyword>
<accession>A0ACC2MXM6</accession>
<reference evidence="1 2" key="1">
    <citation type="journal article" date="2022" name="Hortic Res">
        <title>A haplotype resolved chromosomal level avocado genome allows analysis of novel avocado genes.</title>
        <authorList>
            <person name="Nath O."/>
            <person name="Fletcher S.J."/>
            <person name="Hayward A."/>
            <person name="Shaw L.M."/>
            <person name="Masouleh A.K."/>
            <person name="Furtado A."/>
            <person name="Henry R.J."/>
            <person name="Mitter N."/>
        </authorList>
    </citation>
    <scope>NUCLEOTIDE SEQUENCE [LARGE SCALE GENOMIC DNA]</scope>
    <source>
        <strain evidence="2">cv. Hass</strain>
    </source>
</reference>
<evidence type="ECO:0000313" key="2">
    <source>
        <dbReference type="Proteomes" id="UP001234297"/>
    </source>
</evidence>
<organism evidence="1 2">
    <name type="scientific">Persea americana</name>
    <name type="common">Avocado</name>
    <dbReference type="NCBI Taxonomy" id="3435"/>
    <lineage>
        <taxon>Eukaryota</taxon>
        <taxon>Viridiplantae</taxon>
        <taxon>Streptophyta</taxon>
        <taxon>Embryophyta</taxon>
        <taxon>Tracheophyta</taxon>
        <taxon>Spermatophyta</taxon>
        <taxon>Magnoliopsida</taxon>
        <taxon>Magnoliidae</taxon>
        <taxon>Laurales</taxon>
        <taxon>Lauraceae</taxon>
        <taxon>Persea</taxon>
    </lineage>
</organism>